<accession>A0A1G6PQ15</accession>
<dbReference type="GO" id="GO:0016787">
    <property type="term" value="F:hydrolase activity"/>
    <property type="evidence" value="ECO:0007669"/>
    <property type="project" value="UniProtKB-KW"/>
</dbReference>
<feature type="domain" description="HIT" evidence="6">
    <location>
        <begin position="71"/>
        <end position="180"/>
    </location>
</feature>
<dbReference type="Pfam" id="PF01230">
    <property type="entry name" value="HIT"/>
    <property type="match status" value="1"/>
</dbReference>
<name>A0A1G6PQ15_9MICO</name>
<dbReference type="InterPro" id="IPR036265">
    <property type="entry name" value="HIT-like_sf"/>
</dbReference>
<dbReference type="PANTHER" id="PTHR42997:SF1">
    <property type="entry name" value="AP-4-A PHOSPHORYLASE"/>
    <property type="match status" value="1"/>
</dbReference>
<dbReference type="SUPFAM" id="SSF54197">
    <property type="entry name" value="HIT-like"/>
    <property type="match status" value="1"/>
</dbReference>
<feature type="compositionally biased region" description="Low complexity" evidence="5">
    <location>
        <begin position="15"/>
        <end position="27"/>
    </location>
</feature>
<gene>
    <name evidence="7" type="ORF">SAMN05216418_3073</name>
</gene>
<evidence type="ECO:0000256" key="1">
    <source>
        <dbReference type="ARBA" id="ARBA00022741"/>
    </source>
</evidence>
<dbReference type="STRING" id="993073.AS029_13960"/>
<dbReference type="EMBL" id="FMYG01000007">
    <property type="protein sequence ID" value="SDC82061.1"/>
    <property type="molecule type" value="Genomic_DNA"/>
</dbReference>
<feature type="region of interest" description="Disordered" evidence="5">
    <location>
        <begin position="1"/>
        <end position="27"/>
    </location>
</feature>
<feature type="binding site" evidence="3">
    <location>
        <position position="169"/>
    </location>
    <ligand>
        <name>substrate</name>
    </ligand>
</feature>
<keyword evidence="1" id="KW-0547">Nucleotide-binding</keyword>
<keyword evidence="7" id="KW-0378">Hydrolase</keyword>
<dbReference type="InterPro" id="IPR052908">
    <property type="entry name" value="AP-4-A_phosphorylase"/>
</dbReference>
<organism evidence="7 8">
    <name type="scientific">Microbacterium enclense</name>
    <dbReference type="NCBI Taxonomy" id="993073"/>
    <lineage>
        <taxon>Bacteria</taxon>
        <taxon>Bacillati</taxon>
        <taxon>Actinomycetota</taxon>
        <taxon>Actinomycetes</taxon>
        <taxon>Micrococcales</taxon>
        <taxon>Microbacteriaceae</taxon>
        <taxon>Microbacterium</taxon>
    </lineage>
</organism>
<evidence type="ECO:0000256" key="4">
    <source>
        <dbReference type="PROSITE-ProRule" id="PRU00464"/>
    </source>
</evidence>
<dbReference type="AlphaFoldDB" id="A0A1G6PQ15"/>
<sequence length="207" mass="22094">MTSDPDAAPAVSSPVTGATSAVGGSGSATTDAELVDAMTLPGVPDEFQRLWTPHRMAYISAGREPMEKNCPFCAAPDKSDEDGLIVARGKTAYVLLNLFPYNSGHLLVCPYRHIATYDQATDEEVAEIGALTQRGMRVLRDVSRCDGFNLGMNQGAIAGAGVDAHLHQHIVPRWASDANFFPIIAKTKALPQLLGDVRRTVAEAWGS</sequence>
<evidence type="ECO:0000259" key="6">
    <source>
        <dbReference type="PROSITE" id="PS51084"/>
    </source>
</evidence>
<evidence type="ECO:0000256" key="2">
    <source>
        <dbReference type="PIRSR" id="PIRSR639383-1"/>
    </source>
</evidence>
<evidence type="ECO:0000256" key="5">
    <source>
        <dbReference type="SAM" id="MobiDB-lite"/>
    </source>
</evidence>
<protein>
    <submittedName>
        <fullName evidence="7">Diadenosine tetraphosphate (Ap4A) hydrolase</fullName>
    </submittedName>
</protein>
<dbReference type="GO" id="GO:0000166">
    <property type="term" value="F:nucleotide binding"/>
    <property type="evidence" value="ECO:0007669"/>
    <property type="project" value="UniProtKB-KW"/>
</dbReference>
<dbReference type="Proteomes" id="UP000183203">
    <property type="component" value="Unassembled WGS sequence"/>
</dbReference>
<evidence type="ECO:0000313" key="8">
    <source>
        <dbReference type="Proteomes" id="UP000183203"/>
    </source>
</evidence>
<dbReference type="InterPro" id="IPR011146">
    <property type="entry name" value="HIT-like"/>
</dbReference>
<dbReference type="PANTHER" id="PTHR42997">
    <property type="entry name" value="HIT FAMILY HYDROLASE"/>
    <property type="match status" value="1"/>
</dbReference>
<dbReference type="Gene3D" id="3.30.428.10">
    <property type="entry name" value="HIT-like"/>
    <property type="match status" value="1"/>
</dbReference>
<evidence type="ECO:0000313" key="7">
    <source>
        <dbReference type="EMBL" id="SDC82061.1"/>
    </source>
</evidence>
<feature type="short sequence motif" description="Histidine triad motif" evidence="4">
    <location>
        <begin position="165"/>
        <end position="169"/>
    </location>
</feature>
<dbReference type="CDD" id="cd01275">
    <property type="entry name" value="FHIT"/>
    <property type="match status" value="1"/>
</dbReference>
<feature type="binding site" evidence="3">
    <location>
        <position position="97"/>
    </location>
    <ligand>
        <name>substrate</name>
    </ligand>
</feature>
<dbReference type="InterPro" id="IPR039383">
    <property type="entry name" value="FHIT"/>
</dbReference>
<reference evidence="7 8" key="1">
    <citation type="submission" date="2016-09" db="EMBL/GenBank/DDBJ databases">
        <authorList>
            <person name="Capua I."/>
            <person name="De Benedictis P."/>
            <person name="Joannis T."/>
            <person name="Lombin L.H."/>
            <person name="Cattoli G."/>
        </authorList>
    </citation>
    <scope>NUCLEOTIDE SEQUENCE [LARGE SCALE GENOMIC DNA]</scope>
    <source>
        <strain evidence="7 8">NIO-1002</strain>
    </source>
</reference>
<evidence type="ECO:0000256" key="3">
    <source>
        <dbReference type="PIRSR" id="PIRSR639383-2"/>
    </source>
</evidence>
<proteinExistence type="predicted"/>
<feature type="active site" description="Tele-AMP-histidine intermediate" evidence="2">
    <location>
        <position position="167"/>
    </location>
</feature>
<feature type="binding site" evidence="3">
    <location>
        <begin position="159"/>
        <end position="162"/>
    </location>
    <ligand>
        <name>substrate</name>
    </ligand>
</feature>
<dbReference type="PROSITE" id="PS51084">
    <property type="entry name" value="HIT_2"/>
    <property type="match status" value="1"/>
</dbReference>